<organism evidence="4 5">
    <name type="scientific">Rhodoblastus acidophilus</name>
    <name type="common">Rhodopseudomonas acidophila</name>
    <dbReference type="NCBI Taxonomy" id="1074"/>
    <lineage>
        <taxon>Bacteria</taxon>
        <taxon>Pseudomonadati</taxon>
        <taxon>Pseudomonadota</taxon>
        <taxon>Alphaproteobacteria</taxon>
        <taxon>Hyphomicrobiales</taxon>
        <taxon>Rhodoblastaceae</taxon>
        <taxon>Rhodoblastus</taxon>
    </lineage>
</organism>
<dbReference type="InterPro" id="IPR036709">
    <property type="entry name" value="Autotransporte_beta_dom_sf"/>
</dbReference>
<dbReference type="InterPro" id="IPR001087">
    <property type="entry name" value="GDSL"/>
</dbReference>
<protein>
    <submittedName>
        <fullName evidence="4">Autotransporter domain-containing protein</fullName>
    </submittedName>
</protein>
<feature type="domain" description="Autotransporter" evidence="3">
    <location>
        <begin position="353"/>
        <end position="631"/>
    </location>
</feature>
<dbReference type="RefSeq" id="WP_155444468.1">
    <property type="nucleotide sequence ID" value="NZ_JAOQNR010000001.1"/>
</dbReference>
<keyword evidence="2" id="KW-0732">Signal</keyword>
<dbReference type="Pfam" id="PF03797">
    <property type="entry name" value="Autotransporter"/>
    <property type="match status" value="1"/>
</dbReference>
<dbReference type="SUPFAM" id="SSF52266">
    <property type="entry name" value="SGNH hydrolase"/>
    <property type="match status" value="1"/>
</dbReference>
<evidence type="ECO:0000313" key="5">
    <source>
        <dbReference type="Proteomes" id="UP000439113"/>
    </source>
</evidence>
<dbReference type="Gene3D" id="2.40.128.130">
    <property type="entry name" value="Autotransporter beta-domain"/>
    <property type="match status" value="1"/>
</dbReference>
<dbReference type="OrthoDB" id="5292073at2"/>
<dbReference type="PANTHER" id="PTHR45648">
    <property type="entry name" value="GDSL LIPASE/ACYLHYDROLASE FAMILY PROTEIN (AFU_ORTHOLOGUE AFUA_4G14700)"/>
    <property type="match status" value="1"/>
</dbReference>
<dbReference type="SUPFAM" id="SSF103515">
    <property type="entry name" value="Autotransporter"/>
    <property type="match status" value="1"/>
</dbReference>
<keyword evidence="1" id="KW-0378">Hydrolase</keyword>
<dbReference type="PROSITE" id="PS51208">
    <property type="entry name" value="AUTOTRANSPORTER"/>
    <property type="match status" value="1"/>
</dbReference>
<dbReference type="AlphaFoldDB" id="A0A6N8DJY7"/>
<reference evidence="4 5" key="1">
    <citation type="submission" date="2019-11" db="EMBL/GenBank/DDBJ databases">
        <title>Whole-genome sequence of a Rhodoblastus acidophilus DSM 142.</title>
        <authorList>
            <person name="Kyndt J.A."/>
            <person name="Meyer T.E."/>
        </authorList>
    </citation>
    <scope>NUCLEOTIDE SEQUENCE [LARGE SCALE GENOMIC DNA]</scope>
    <source>
        <strain evidence="4 5">DSM 142</strain>
    </source>
</reference>
<dbReference type="InterPro" id="IPR051058">
    <property type="entry name" value="GDSL_Est/Lipase"/>
</dbReference>
<feature type="chain" id="PRO_5027085631" evidence="2">
    <location>
        <begin position="34"/>
        <end position="631"/>
    </location>
</feature>
<name>A0A6N8DJY7_RHOAC</name>
<dbReference type="GO" id="GO:0016788">
    <property type="term" value="F:hydrolase activity, acting on ester bonds"/>
    <property type="evidence" value="ECO:0007669"/>
    <property type="project" value="InterPro"/>
</dbReference>
<evidence type="ECO:0000256" key="1">
    <source>
        <dbReference type="ARBA" id="ARBA00022801"/>
    </source>
</evidence>
<dbReference type="Gene3D" id="3.40.50.1110">
    <property type="entry name" value="SGNH hydrolase"/>
    <property type="match status" value="1"/>
</dbReference>
<comment type="caution">
    <text evidence="4">The sequence shown here is derived from an EMBL/GenBank/DDBJ whole genome shotgun (WGS) entry which is preliminary data.</text>
</comment>
<dbReference type="InterPro" id="IPR036514">
    <property type="entry name" value="SGNH_hydro_sf"/>
</dbReference>
<dbReference type="CDD" id="cd01847">
    <property type="entry name" value="Triacylglycerol_lipase_like"/>
    <property type="match status" value="1"/>
</dbReference>
<evidence type="ECO:0000313" key="4">
    <source>
        <dbReference type="EMBL" id="MTV29825.1"/>
    </source>
</evidence>
<gene>
    <name evidence="4" type="ORF">GJ654_02315</name>
</gene>
<dbReference type="SMART" id="SM00869">
    <property type="entry name" value="Autotransporter"/>
    <property type="match status" value="1"/>
</dbReference>
<evidence type="ECO:0000256" key="2">
    <source>
        <dbReference type="SAM" id="SignalP"/>
    </source>
</evidence>
<accession>A0A6N8DJY7</accession>
<sequence length="631" mass="64987">MVAKITNLNPRRRTRALVAALVAGVAPLSAAHAQHYSSIVAFGDSYADIGNIQKIMATTPGFGPTLAAINFIYPTGRFSGGTNYVDSLSSIYRIPQSNYALGGAQTGTGNDFVGLPGFAQEWQGFVGAGGKIAPNQLVTLDIGGNDARDYYQSGGSMAGVPAAAATSVTQAMAGVKALTAVGAKTLVFAALDVSQLPEAAKYSPSAVAVGAAYSQTFNAAMQQNLAAVAASGVRVEYLDGTRLLAEITANPAAYGLQSAGACPTTCLGNSALQAQYLFYLDQLHLTSAGFAIVADYIANRLNAPQTLAATASSGVGVTNAFVSTLFGRLDLFNGGAAPSASRELASTKGPPGVEPSPWSAFMQVDGAVATRGNAGDSLGYNWYGVGGSFGVEYRLAPDAMIGAAYHFSSPSVQLNQNGGKFDGVANQLGVYGAYDLRNLFFQGLLSYGWVNYDNTRPGVIDSITSHPSGTTFAAAFKSGYLFDVAPSMRLGPIAGLTYARADFNGYTESGDPVLTLNVKAQNAEALLGSAGLQARGAFAWNRTAIDAYFNATAEDYFNGVNRLIQYSAVSAPLIVNTWTAAGAPNHAFARLSTGASARVTGDVALTINLSQTLGQPGGDGFVGSGGIKIAF</sequence>
<dbReference type="Proteomes" id="UP000439113">
    <property type="component" value="Unassembled WGS sequence"/>
</dbReference>
<dbReference type="EMBL" id="WNKS01000001">
    <property type="protein sequence ID" value="MTV29825.1"/>
    <property type="molecule type" value="Genomic_DNA"/>
</dbReference>
<dbReference type="PANTHER" id="PTHR45648:SF22">
    <property type="entry name" value="GDSL LIPASE_ACYLHYDROLASE FAMILY PROTEIN (AFU_ORTHOLOGUE AFUA_4G14700)"/>
    <property type="match status" value="1"/>
</dbReference>
<feature type="signal peptide" evidence="2">
    <location>
        <begin position="1"/>
        <end position="33"/>
    </location>
</feature>
<evidence type="ECO:0000259" key="3">
    <source>
        <dbReference type="PROSITE" id="PS51208"/>
    </source>
</evidence>
<dbReference type="Pfam" id="PF00657">
    <property type="entry name" value="Lipase_GDSL"/>
    <property type="match status" value="1"/>
</dbReference>
<proteinExistence type="predicted"/>
<dbReference type="InterPro" id="IPR005546">
    <property type="entry name" value="Autotransporte_beta"/>
</dbReference>